<evidence type="ECO:0000313" key="2">
    <source>
        <dbReference type="EMBL" id="VFJ51363.1"/>
    </source>
</evidence>
<gene>
    <name evidence="2" type="ORF">BECKFW1821A_GA0114235_103111</name>
    <name evidence="3" type="ORF">BECKFW1821B_GA0114236_104912</name>
</gene>
<keyword evidence="1" id="KW-1133">Transmembrane helix</keyword>
<dbReference type="EMBL" id="CAADEW010000031">
    <property type="protein sequence ID" value="VFJ51363.1"/>
    <property type="molecule type" value="Genomic_DNA"/>
</dbReference>
<proteinExistence type="predicted"/>
<feature type="transmembrane region" description="Helical" evidence="1">
    <location>
        <begin position="146"/>
        <end position="168"/>
    </location>
</feature>
<accession>A0A450SF09</accession>
<evidence type="ECO:0000313" key="3">
    <source>
        <dbReference type="EMBL" id="VFJ59639.1"/>
    </source>
</evidence>
<protein>
    <submittedName>
        <fullName evidence="2">Uncharacterized protein</fullName>
    </submittedName>
</protein>
<reference evidence="2" key="1">
    <citation type="submission" date="2019-02" db="EMBL/GenBank/DDBJ databases">
        <authorList>
            <person name="Gruber-Vodicka R. H."/>
            <person name="Seah K. B. B."/>
        </authorList>
    </citation>
    <scope>NUCLEOTIDE SEQUENCE</scope>
    <source>
        <strain evidence="3">BECK_BZ106</strain>
        <strain evidence="2">BECK_BZ15</strain>
    </source>
</reference>
<dbReference type="AlphaFoldDB" id="A0A450SF09"/>
<feature type="transmembrane region" description="Helical" evidence="1">
    <location>
        <begin position="16"/>
        <end position="37"/>
    </location>
</feature>
<evidence type="ECO:0000256" key="1">
    <source>
        <dbReference type="SAM" id="Phobius"/>
    </source>
</evidence>
<dbReference type="EMBL" id="CAADFD010000049">
    <property type="protein sequence ID" value="VFJ59639.1"/>
    <property type="molecule type" value="Genomic_DNA"/>
</dbReference>
<name>A0A450SF09_9GAMM</name>
<keyword evidence="1" id="KW-0472">Membrane</keyword>
<keyword evidence="1" id="KW-0812">Transmembrane</keyword>
<organism evidence="2">
    <name type="scientific">Candidatus Kentrum sp. FW</name>
    <dbReference type="NCBI Taxonomy" id="2126338"/>
    <lineage>
        <taxon>Bacteria</taxon>
        <taxon>Pseudomonadati</taxon>
        <taxon>Pseudomonadota</taxon>
        <taxon>Gammaproteobacteria</taxon>
        <taxon>Candidatus Kentrum</taxon>
    </lineage>
</organism>
<sequence length="181" mass="21417">MLGKLIGRANTPLQRIGLLLLFLSFGLWVLTATHWNIAHEWFIYPYKYTWIEKIKKPEKTYERAYWRESTYGWELLDRACVDENRPTPSVSIDSFGRFATIPPLMYIPPSKCRKQFVSHNRRYRTEWKQSFSSYLDELFDPQRGDYFYITASALVVFFLGISLFLGWADKLFSWIKSGAKS</sequence>